<accession>A0A6J4T7G2</accession>
<gene>
    <name evidence="1" type="ORF">AVDCRST_MAG96-2665</name>
</gene>
<sequence>FTRIIPAKENKQLKYKRFINYLYFVLKAKFI</sequence>
<proteinExistence type="predicted"/>
<organism evidence="1">
    <name type="scientific">uncultured Segetibacter sp</name>
    <dbReference type="NCBI Taxonomy" id="481133"/>
    <lineage>
        <taxon>Bacteria</taxon>
        <taxon>Pseudomonadati</taxon>
        <taxon>Bacteroidota</taxon>
        <taxon>Chitinophagia</taxon>
        <taxon>Chitinophagales</taxon>
        <taxon>Chitinophagaceae</taxon>
        <taxon>Segetibacter</taxon>
        <taxon>environmental samples</taxon>
    </lineage>
</organism>
<feature type="non-terminal residue" evidence="1">
    <location>
        <position position="1"/>
    </location>
</feature>
<name>A0A6J4T7G2_9BACT</name>
<protein>
    <submittedName>
        <fullName evidence="1">Uncharacterized protein</fullName>
    </submittedName>
</protein>
<dbReference type="AlphaFoldDB" id="A0A6J4T7G2"/>
<dbReference type="EMBL" id="CADCVN010001043">
    <property type="protein sequence ID" value="CAA9515565.1"/>
    <property type="molecule type" value="Genomic_DNA"/>
</dbReference>
<evidence type="ECO:0000313" key="1">
    <source>
        <dbReference type="EMBL" id="CAA9515565.1"/>
    </source>
</evidence>
<reference evidence="1" key="1">
    <citation type="submission" date="2020-02" db="EMBL/GenBank/DDBJ databases">
        <authorList>
            <person name="Meier V. D."/>
        </authorList>
    </citation>
    <scope>NUCLEOTIDE SEQUENCE</scope>
    <source>
        <strain evidence="1">AVDCRST_MAG96</strain>
    </source>
</reference>